<dbReference type="InterPro" id="IPR020422">
    <property type="entry name" value="TYR_PHOSPHATASE_DUAL_dom"/>
</dbReference>
<dbReference type="PROSITE" id="PS00383">
    <property type="entry name" value="TYR_PHOSPHATASE_1"/>
    <property type="match status" value="1"/>
</dbReference>
<dbReference type="InterPro" id="IPR016130">
    <property type="entry name" value="Tyr_Pase_AS"/>
</dbReference>
<accession>A0A915EDK0</accession>
<evidence type="ECO:0000313" key="7">
    <source>
        <dbReference type="WBParaSite" id="jg4733"/>
    </source>
</evidence>
<dbReference type="InterPro" id="IPR000387">
    <property type="entry name" value="Tyr_Pase_dom"/>
</dbReference>
<evidence type="ECO:0000256" key="2">
    <source>
        <dbReference type="ARBA" id="ARBA00022912"/>
    </source>
</evidence>
<dbReference type="SMART" id="SM00195">
    <property type="entry name" value="DSPc"/>
    <property type="match status" value="1"/>
</dbReference>
<dbReference type="Gene3D" id="3.90.190.10">
    <property type="entry name" value="Protein tyrosine phosphatase superfamily"/>
    <property type="match status" value="1"/>
</dbReference>
<sequence length="605" mass="67341">MVSQNSDGLTGVNNAGLTEEIYLSPQLAPVLINQPLVTDASLTIPVSPSTSTSKPSYSTLRTGILRLTPESMKCKLYCRGSSCKYCSATSWTQEQQALKGIYSSWVTPDLLAMARPTESSIKEYNLINQLEEKGIKAIFNLQCYNEHSFCGPPLLSSGFTYDPEFFMKNKLYYYNFAIPDFGASAISTLLDIVKVMWFALKHGRVAVHCHAGLGRTGTLIACFLVWSTGMSSYDAVDLVRQRRPNSIQSAQQIDVVEELAELLSKFATALPNTISTGSGGSGSGALALSTLLSYQRDFLPNEEARKYSHVPKLLFTVTNRLLRLVFEDEGVKYTLSSTSSYQMASRVTSAASFSSSLPFQFTHNVRSCTFGVLSVEWKNAFTHKGRAQVRYVVNLLARLSAFPYDKDNALKTKFQQESLINLETTLAEMDASQLVFLMNACMVSIRRPYCPKQSLIRALEWFSPQEEGQEPEKTHDIGKVEDESKTINLRIGEVAIKDEEKTGNSEASKLGVASPKAVNLNANWHCMVFHMCNVLSYLTGENYDIVIELITYWLTGDVIGDVKAAVHNHMRDLYARNMRQMEQQAAKIRLQREQQSEQGSRGGSV</sequence>
<keyword evidence="6" id="KW-1185">Reference proteome</keyword>
<dbReference type="AlphaFoldDB" id="A0A915EDK0"/>
<dbReference type="FunFam" id="3.90.190.10:FF:000157">
    <property type="entry name" value="Protein-tyrosine phosphatase"/>
    <property type="match status" value="1"/>
</dbReference>
<dbReference type="SUPFAM" id="SSF52799">
    <property type="entry name" value="(Phosphotyrosine protein) phosphatases II"/>
    <property type="match status" value="1"/>
</dbReference>
<name>A0A915EDK0_9BILA</name>
<dbReference type="Pfam" id="PF00782">
    <property type="entry name" value="DSPc"/>
    <property type="match status" value="1"/>
</dbReference>
<dbReference type="WBParaSite" id="jg4733">
    <property type="protein sequence ID" value="jg4733"/>
    <property type="gene ID" value="jg4733"/>
</dbReference>
<evidence type="ECO:0000259" key="5">
    <source>
        <dbReference type="PROSITE" id="PS50056"/>
    </source>
</evidence>
<dbReference type="SMART" id="SM00404">
    <property type="entry name" value="PTPc_motif"/>
    <property type="match status" value="1"/>
</dbReference>
<protein>
    <submittedName>
        <fullName evidence="7">Uncharacterized protein</fullName>
    </submittedName>
</protein>
<dbReference type="InterPro" id="IPR003595">
    <property type="entry name" value="Tyr_Pase_cat"/>
</dbReference>
<dbReference type="GO" id="GO:0004721">
    <property type="term" value="F:phosphoprotein phosphatase activity"/>
    <property type="evidence" value="ECO:0007669"/>
    <property type="project" value="UniProtKB-KW"/>
</dbReference>
<dbReference type="InterPro" id="IPR029021">
    <property type="entry name" value="Prot-tyrosine_phosphatase-like"/>
</dbReference>
<reference evidence="7" key="1">
    <citation type="submission" date="2022-11" db="UniProtKB">
        <authorList>
            <consortium name="WormBaseParasite"/>
        </authorList>
    </citation>
    <scope>IDENTIFICATION</scope>
</reference>
<proteinExistence type="predicted"/>
<feature type="coiled-coil region" evidence="3">
    <location>
        <begin position="571"/>
        <end position="598"/>
    </location>
</feature>
<evidence type="ECO:0000256" key="3">
    <source>
        <dbReference type="SAM" id="Coils"/>
    </source>
</evidence>
<dbReference type="PANTHER" id="PTHR23339">
    <property type="entry name" value="TYROSINE SPECIFIC PROTEIN PHOSPHATASE AND DUAL SPECIFICITY PROTEIN PHOSPHATASE"/>
    <property type="match status" value="1"/>
</dbReference>
<dbReference type="InterPro" id="IPR000340">
    <property type="entry name" value="Dual-sp_phosphatase_cat-dom"/>
</dbReference>
<dbReference type="PROSITE" id="PS50056">
    <property type="entry name" value="TYR_PHOSPHATASE_2"/>
    <property type="match status" value="1"/>
</dbReference>
<dbReference type="Proteomes" id="UP000887574">
    <property type="component" value="Unplaced"/>
</dbReference>
<keyword evidence="2" id="KW-0904">Protein phosphatase</keyword>
<evidence type="ECO:0000313" key="6">
    <source>
        <dbReference type="Proteomes" id="UP000887574"/>
    </source>
</evidence>
<feature type="domain" description="Tyrosine-protein phosphatase" evidence="4">
    <location>
        <begin position="102"/>
        <end position="268"/>
    </location>
</feature>
<dbReference type="InterPro" id="IPR050561">
    <property type="entry name" value="PTP"/>
</dbReference>
<feature type="domain" description="Tyrosine specific protein phosphatases" evidence="5">
    <location>
        <begin position="187"/>
        <end position="254"/>
    </location>
</feature>
<keyword evidence="3" id="KW-0175">Coiled coil</keyword>
<evidence type="ECO:0000259" key="4">
    <source>
        <dbReference type="PROSITE" id="PS50054"/>
    </source>
</evidence>
<evidence type="ECO:0000256" key="1">
    <source>
        <dbReference type="ARBA" id="ARBA00022801"/>
    </source>
</evidence>
<organism evidence="6 7">
    <name type="scientific">Ditylenchus dipsaci</name>
    <dbReference type="NCBI Taxonomy" id="166011"/>
    <lineage>
        <taxon>Eukaryota</taxon>
        <taxon>Metazoa</taxon>
        <taxon>Ecdysozoa</taxon>
        <taxon>Nematoda</taxon>
        <taxon>Chromadorea</taxon>
        <taxon>Rhabditida</taxon>
        <taxon>Tylenchina</taxon>
        <taxon>Tylenchomorpha</taxon>
        <taxon>Sphaerularioidea</taxon>
        <taxon>Anguinidae</taxon>
        <taxon>Anguininae</taxon>
        <taxon>Ditylenchus</taxon>
    </lineage>
</organism>
<dbReference type="PROSITE" id="PS50054">
    <property type="entry name" value="TYR_PHOSPHATASE_DUAL"/>
    <property type="match status" value="1"/>
</dbReference>
<keyword evidence="1" id="KW-0378">Hydrolase</keyword>